<proteinExistence type="predicted"/>
<evidence type="ECO:0000313" key="3">
    <source>
        <dbReference type="Proteomes" id="UP000091820"/>
    </source>
</evidence>
<reference evidence="2" key="2">
    <citation type="submission" date="2020-05" db="UniProtKB">
        <authorList>
            <consortium name="EnsemblMetazoa"/>
        </authorList>
    </citation>
    <scope>IDENTIFICATION</scope>
    <source>
        <strain evidence="2">IAEA</strain>
    </source>
</reference>
<dbReference type="Proteomes" id="UP000091820">
    <property type="component" value="Unassembled WGS sequence"/>
</dbReference>
<dbReference type="EnsemblMetazoa" id="GBRI030702-RA">
    <property type="protein sequence ID" value="GBRI030702-PA"/>
    <property type="gene ID" value="GBRI030702"/>
</dbReference>
<keyword evidence="3" id="KW-1185">Reference proteome</keyword>
<evidence type="ECO:0000256" key="1">
    <source>
        <dbReference type="SAM" id="MobiDB-lite"/>
    </source>
</evidence>
<reference evidence="3" key="1">
    <citation type="submission" date="2014-03" db="EMBL/GenBank/DDBJ databases">
        <authorList>
            <person name="Aksoy S."/>
            <person name="Warren W."/>
            <person name="Wilson R.K."/>
        </authorList>
    </citation>
    <scope>NUCLEOTIDE SEQUENCE [LARGE SCALE GENOMIC DNA]</scope>
    <source>
        <strain evidence="3">IAEA</strain>
    </source>
</reference>
<organism evidence="2 3">
    <name type="scientific">Glossina brevipalpis</name>
    <dbReference type="NCBI Taxonomy" id="37001"/>
    <lineage>
        <taxon>Eukaryota</taxon>
        <taxon>Metazoa</taxon>
        <taxon>Ecdysozoa</taxon>
        <taxon>Arthropoda</taxon>
        <taxon>Hexapoda</taxon>
        <taxon>Insecta</taxon>
        <taxon>Pterygota</taxon>
        <taxon>Neoptera</taxon>
        <taxon>Endopterygota</taxon>
        <taxon>Diptera</taxon>
        <taxon>Brachycera</taxon>
        <taxon>Muscomorpha</taxon>
        <taxon>Hippoboscoidea</taxon>
        <taxon>Glossinidae</taxon>
        <taxon>Glossina</taxon>
    </lineage>
</organism>
<feature type="region of interest" description="Disordered" evidence="1">
    <location>
        <begin position="53"/>
        <end position="100"/>
    </location>
</feature>
<dbReference type="AlphaFoldDB" id="A0A1A9WST5"/>
<feature type="compositionally biased region" description="Polar residues" evidence="1">
    <location>
        <begin position="82"/>
        <end position="92"/>
    </location>
</feature>
<dbReference type="VEuPathDB" id="VectorBase:GBRI030702"/>
<feature type="compositionally biased region" description="Basic residues" evidence="1">
    <location>
        <begin position="122"/>
        <end position="140"/>
    </location>
</feature>
<feature type="region of interest" description="Disordered" evidence="1">
    <location>
        <begin position="119"/>
        <end position="140"/>
    </location>
</feature>
<sequence>MGRVHMAHTTLCSVLYKLANAAAYLFACKWQVLVVPFSMPAMAIQPASQSASQSASQPVNQPASQSVSQSASPSVSQSASQLTSKPTNQPANQPIIPALPPSNHHHHIVIIIVSYHKEQKQQHHAQPHRHRHRHHHHHHLRVSSDSLRFWDFKNQQTDTDSLLQLIQNDANIEQKLHKQQQQQYKP</sequence>
<accession>A0A1A9WST5</accession>
<protein>
    <submittedName>
        <fullName evidence="2">Uncharacterized protein</fullName>
    </submittedName>
</protein>
<feature type="compositionally biased region" description="Low complexity" evidence="1">
    <location>
        <begin position="53"/>
        <end position="81"/>
    </location>
</feature>
<name>A0A1A9WST5_9MUSC</name>
<evidence type="ECO:0000313" key="2">
    <source>
        <dbReference type="EnsemblMetazoa" id="GBRI030702-PA"/>
    </source>
</evidence>